<feature type="non-terminal residue" evidence="1">
    <location>
        <position position="25"/>
    </location>
</feature>
<dbReference type="EMBL" id="JABFAF010273502">
    <property type="protein sequence ID" value="MBA0878937.1"/>
    <property type="molecule type" value="Genomic_DNA"/>
</dbReference>
<dbReference type="OrthoDB" id="1751334at2759"/>
<gene>
    <name evidence="1" type="ORF">Goshw_007943</name>
</gene>
<reference evidence="1 2" key="1">
    <citation type="journal article" date="2019" name="Genome Biol. Evol.">
        <title>Insights into the evolution of the New World diploid cottons (Gossypium, subgenus Houzingenia) based on genome sequencing.</title>
        <authorList>
            <person name="Grover C.E."/>
            <person name="Arick M.A. 2nd"/>
            <person name="Thrash A."/>
            <person name="Conover J.L."/>
            <person name="Sanders W.S."/>
            <person name="Peterson D.G."/>
            <person name="Frelichowski J.E."/>
            <person name="Scheffler J.A."/>
            <person name="Scheffler B.E."/>
            <person name="Wendel J.F."/>
        </authorList>
    </citation>
    <scope>NUCLEOTIDE SEQUENCE [LARGE SCALE GENOMIC DNA]</scope>
    <source>
        <strain evidence="1">1</strain>
        <tissue evidence="1">Leaf</tissue>
    </source>
</reference>
<sequence>MPWFRIYGKPYLLSVEERQQQLRVQ</sequence>
<comment type="caution">
    <text evidence="1">The sequence shown here is derived from an EMBL/GenBank/DDBJ whole genome shotgun (WGS) entry which is preliminary data.</text>
</comment>
<name>A0A7J9N738_GOSSC</name>
<proteinExistence type="predicted"/>
<organism evidence="1 2">
    <name type="scientific">Gossypium schwendimanii</name>
    <name type="common">Cotton</name>
    <dbReference type="NCBI Taxonomy" id="34291"/>
    <lineage>
        <taxon>Eukaryota</taxon>
        <taxon>Viridiplantae</taxon>
        <taxon>Streptophyta</taxon>
        <taxon>Embryophyta</taxon>
        <taxon>Tracheophyta</taxon>
        <taxon>Spermatophyta</taxon>
        <taxon>Magnoliopsida</taxon>
        <taxon>eudicotyledons</taxon>
        <taxon>Gunneridae</taxon>
        <taxon>Pentapetalae</taxon>
        <taxon>rosids</taxon>
        <taxon>malvids</taxon>
        <taxon>Malvales</taxon>
        <taxon>Malvaceae</taxon>
        <taxon>Malvoideae</taxon>
        <taxon>Gossypium</taxon>
    </lineage>
</organism>
<protein>
    <submittedName>
        <fullName evidence="1">Uncharacterized protein</fullName>
    </submittedName>
</protein>
<evidence type="ECO:0000313" key="1">
    <source>
        <dbReference type="EMBL" id="MBA0878937.1"/>
    </source>
</evidence>
<keyword evidence="2" id="KW-1185">Reference proteome</keyword>
<evidence type="ECO:0000313" key="2">
    <source>
        <dbReference type="Proteomes" id="UP000593576"/>
    </source>
</evidence>
<dbReference type="Proteomes" id="UP000593576">
    <property type="component" value="Unassembled WGS sequence"/>
</dbReference>
<dbReference type="AlphaFoldDB" id="A0A7J9N738"/>
<accession>A0A7J9N738</accession>